<proteinExistence type="predicted"/>
<evidence type="ECO:0000256" key="1">
    <source>
        <dbReference type="ARBA" id="ARBA00022737"/>
    </source>
</evidence>
<dbReference type="InterPro" id="IPR009091">
    <property type="entry name" value="RCC1/BLIP-II"/>
</dbReference>
<evidence type="ECO:0000313" key="4">
    <source>
        <dbReference type="EMBL" id="ELR15571.1"/>
    </source>
</evidence>
<dbReference type="EMBL" id="KB008026">
    <property type="protein sequence ID" value="ELR15571.1"/>
    <property type="molecule type" value="Genomic_DNA"/>
</dbReference>
<feature type="region of interest" description="Disordered" evidence="3">
    <location>
        <begin position="1"/>
        <end position="38"/>
    </location>
</feature>
<evidence type="ECO:0000256" key="2">
    <source>
        <dbReference type="PROSITE-ProRule" id="PRU00235"/>
    </source>
</evidence>
<accession>L8GTY9</accession>
<dbReference type="VEuPathDB" id="AmoebaDB:ACA1_164200"/>
<dbReference type="KEGG" id="acan:ACA1_164200"/>
<dbReference type="PANTHER" id="PTHR22872">
    <property type="entry name" value="BTK-BINDING PROTEIN-RELATED"/>
    <property type="match status" value="1"/>
</dbReference>
<dbReference type="Pfam" id="PF13540">
    <property type="entry name" value="RCC1_2"/>
    <property type="match status" value="2"/>
</dbReference>
<evidence type="ECO:0000256" key="3">
    <source>
        <dbReference type="SAM" id="MobiDB-lite"/>
    </source>
</evidence>
<feature type="repeat" description="RCC1" evidence="2">
    <location>
        <begin position="282"/>
        <end position="343"/>
    </location>
</feature>
<dbReference type="Proteomes" id="UP000011083">
    <property type="component" value="Unassembled WGS sequence"/>
</dbReference>
<dbReference type="PANTHER" id="PTHR22872:SF10">
    <property type="entry name" value="ULTRAVIOLET-B RECEPTOR UVR8"/>
    <property type="match status" value="1"/>
</dbReference>
<dbReference type="InterPro" id="IPR000408">
    <property type="entry name" value="Reg_chr_condens"/>
</dbReference>
<gene>
    <name evidence="4" type="ORF">ACA1_164200</name>
</gene>
<name>L8GTY9_ACACF</name>
<keyword evidence="1" id="KW-0677">Repeat</keyword>
<keyword evidence="5" id="KW-1185">Reference proteome</keyword>
<protein>
    <submittedName>
        <fullName evidence="4">Regulator of chromosome condensation (RCC1) repeat domain containing protein</fullName>
    </submittedName>
</protein>
<dbReference type="InterPro" id="IPR051625">
    <property type="entry name" value="Signaling_Regulatory_Domain"/>
</dbReference>
<feature type="repeat" description="RCC1" evidence="2">
    <location>
        <begin position="224"/>
        <end position="281"/>
    </location>
</feature>
<feature type="repeat" description="RCC1" evidence="2">
    <location>
        <begin position="344"/>
        <end position="396"/>
    </location>
</feature>
<dbReference type="OrthoDB" id="8068875at2759"/>
<reference evidence="4 5" key="1">
    <citation type="journal article" date="2013" name="Genome Biol.">
        <title>Genome of Acanthamoeba castellanii highlights extensive lateral gene transfer and early evolution of tyrosine kinase signaling.</title>
        <authorList>
            <person name="Clarke M."/>
            <person name="Lohan A.J."/>
            <person name="Liu B."/>
            <person name="Lagkouvardos I."/>
            <person name="Roy S."/>
            <person name="Zafar N."/>
            <person name="Bertelli C."/>
            <person name="Schilde C."/>
            <person name="Kianianmomeni A."/>
            <person name="Burglin T.R."/>
            <person name="Frech C."/>
            <person name="Turcotte B."/>
            <person name="Kopec K.O."/>
            <person name="Synnott J.M."/>
            <person name="Choo C."/>
            <person name="Paponov I."/>
            <person name="Finkler A."/>
            <person name="Soon Heng Tan C."/>
            <person name="Hutchins A.P."/>
            <person name="Weinmeier T."/>
            <person name="Rattei T."/>
            <person name="Chu J.S."/>
            <person name="Gimenez G."/>
            <person name="Irimia M."/>
            <person name="Rigden D.J."/>
            <person name="Fitzpatrick D.A."/>
            <person name="Lorenzo-Morales J."/>
            <person name="Bateman A."/>
            <person name="Chiu C.H."/>
            <person name="Tang P."/>
            <person name="Hegemann P."/>
            <person name="Fromm H."/>
            <person name="Raoult D."/>
            <person name="Greub G."/>
            <person name="Miranda-Saavedra D."/>
            <person name="Chen N."/>
            <person name="Nash P."/>
            <person name="Ginger M.L."/>
            <person name="Horn M."/>
            <person name="Schaap P."/>
            <person name="Caler L."/>
            <person name="Loftus B."/>
        </authorList>
    </citation>
    <scope>NUCLEOTIDE SEQUENCE [LARGE SCALE GENOMIC DNA]</scope>
    <source>
        <strain evidence="4 5">Neff</strain>
    </source>
</reference>
<sequence length="396" mass="42207">MAVNSKSVVHAEEHLPQATTSASHSPRAETDKPLASGGNVWVWGADGGTVPSAGSSPADSLVPRLAAKLSGKGIKGLAFGDKAAAAVTNKGELYLWRVGEEEPTLTEHKGVQQVACGRNGLIAALTDKGDVLLWDARTHAEGGLHPPASSKEAGSKAGAETITQVDCGSGHVAMVTSRGRVLVLGDNNYGQLSHIWDNYWLTVWHARRIKRNPRTRHAILLDDGAVFMLGSVHLSGLKGSTLYTDSPVLVPLTRDSKSVEKLGRIIKLSCGGEHTLALTNYGVLLAWGNGMYGQVPDNQGKHINTAHPVLRAPFFNAEGKEFINNEVKELQCGNEHCLALTKGGDVWSFGRNDRGQCGVGNRAHQKTPHKVTKLQSRKDKISAIACGQHTSAAIEE</sequence>
<dbReference type="RefSeq" id="XP_004337584.1">
    <property type="nucleotide sequence ID" value="XM_004337536.1"/>
</dbReference>
<dbReference type="Gene3D" id="2.130.10.30">
    <property type="entry name" value="Regulator of chromosome condensation 1/beta-lactamase-inhibitor protein II"/>
    <property type="match status" value="2"/>
</dbReference>
<dbReference type="Pfam" id="PF00415">
    <property type="entry name" value="RCC1"/>
    <property type="match status" value="1"/>
</dbReference>
<dbReference type="PROSITE" id="PS50012">
    <property type="entry name" value="RCC1_3"/>
    <property type="match status" value="3"/>
</dbReference>
<dbReference type="GeneID" id="14916166"/>
<dbReference type="AlphaFoldDB" id="L8GTY9"/>
<evidence type="ECO:0000313" key="5">
    <source>
        <dbReference type="Proteomes" id="UP000011083"/>
    </source>
</evidence>
<dbReference type="STRING" id="1257118.L8GTY9"/>
<dbReference type="SUPFAM" id="SSF50985">
    <property type="entry name" value="RCC1/BLIP-II"/>
    <property type="match status" value="1"/>
</dbReference>
<dbReference type="PROSITE" id="PS00626">
    <property type="entry name" value="RCC1_2"/>
    <property type="match status" value="1"/>
</dbReference>
<organism evidence="4 5">
    <name type="scientific">Acanthamoeba castellanii (strain ATCC 30010 / Neff)</name>
    <dbReference type="NCBI Taxonomy" id="1257118"/>
    <lineage>
        <taxon>Eukaryota</taxon>
        <taxon>Amoebozoa</taxon>
        <taxon>Discosea</taxon>
        <taxon>Longamoebia</taxon>
        <taxon>Centramoebida</taxon>
        <taxon>Acanthamoebidae</taxon>
        <taxon>Acanthamoeba</taxon>
    </lineage>
</organism>